<keyword evidence="2" id="KW-1185">Reference proteome</keyword>
<accession>A0ABP5H6B8</accession>
<dbReference type="RefSeq" id="WP_344671956.1">
    <property type="nucleotide sequence ID" value="NZ_BAAAQN010000099.1"/>
</dbReference>
<gene>
    <name evidence="1" type="ORF">GCM10009839_90550</name>
</gene>
<dbReference type="EMBL" id="BAAAQN010000099">
    <property type="protein sequence ID" value="GAA2064887.1"/>
    <property type="molecule type" value="Genomic_DNA"/>
</dbReference>
<dbReference type="Proteomes" id="UP001500751">
    <property type="component" value="Unassembled WGS sequence"/>
</dbReference>
<evidence type="ECO:0000313" key="2">
    <source>
        <dbReference type="Proteomes" id="UP001500751"/>
    </source>
</evidence>
<proteinExistence type="predicted"/>
<comment type="caution">
    <text evidence="1">The sequence shown here is derived from an EMBL/GenBank/DDBJ whole genome shotgun (WGS) entry which is preliminary data.</text>
</comment>
<evidence type="ECO:0000313" key="1">
    <source>
        <dbReference type="EMBL" id="GAA2064887.1"/>
    </source>
</evidence>
<sequence length="247" mass="25817">MTEAFAAVVDGATDKSGRRYDGLTGGRLAMLVLCDAVAELRAEVGVAEAVAALTAALADRLPEDLPLERPSASITIYSAARRELWQVGDVGFWFPGNTMPPANKQVDAVNVAIRTAILRAELLLGRTVAELAADDPGRAAALPLLRRQAVFANNEAAGDLAFGSLDGRPVPPALIRVIPVPAEVSEVVLASDGYPAVLPTLAESEAHLRGLLEADPLCIGPLAATKGLEPGALGYDDRAYLRMDVSS</sequence>
<name>A0ABP5H6B8_9ACTN</name>
<protein>
    <submittedName>
        <fullName evidence="1">Uncharacterized protein</fullName>
    </submittedName>
</protein>
<organism evidence="1 2">
    <name type="scientific">Catenulispora yoronensis</name>
    <dbReference type="NCBI Taxonomy" id="450799"/>
    <lineage>
        <taxon>Bacteria</taxon>
        <taxon>Bacillati</taxon>
        <taxon>Actinomycetota</taxon>
        <taxon>Actinomycetes</taxon>
        <taxon>Catenulisporales</taxon>
        <taxon>Catenulisporaceae</taxon>
        <taxon>Catenulispora</taxon>
    </lineage>
</organism>
<reference evidence="2" key="1">
    <citation type="journal article" date="2019" name="Int. J. Syst. Evol. Microbiol.">
        <title>The Global Catalogue of Microorganisms (GCM) 10K type strain sequencing project: providing services to taxonomists for standard genome sequencing and annotation.</title>
        <authorList>
            <consortium name="The Broad Institute Genomics Platform"/>
            <consortium name="The Broad Institute Genome Sequencing Center for Infectious Disease"/>
            <person name="Wu L."/>
            <person name="Ma J."/>
        </authorList>
    </citation>
    <scope>NUCLEOTIDE SEQUENCE [LARGE SCALE GENOMIC DNA]</scope>
    <source>
        <strain evidence="2">JCM 16014</strain>
    </source>
</reference>